<dbReference type="SUPFAM" id="SSF55729">
    <property type="entry name" value="Acyl-CoA N-acyltransferases (Nat)"/>
    <property type="match status" value="1"/>
</dbReference>
<sequence length="169" mass="19275">MEIRKAVKEDLPELLTIYNEAIRTLTATFDLKEQSLEERQAWFDQHGENYPLIIAEIDNQIAGYCSLSPYRPKAAYAYTAELSIYLSSKFRGRGIGKQLIKEILEKAKQLHFHTIIAIITGGNASSVKLHERFGFKYVGCIKEAGLKFGEWQDVCFYQFMVEASDPLDA</sequence>
<dbReference type="EMBL" id="BMIR01000006">
    <property type="protein sequence ID" value="GGE38073.1"/>
    <property type="molecule type" value="Genomic_DNA"/>
</dbReference>
<accession>A0A8J2VU80</accession>
<dbReference type="GO" id="GO:0016747">
    <property type="term" value="F:acyltransferase activity, transferring groups other than amino-acyl groups"/>
    <property type="evidence" value="ECO:0007669"/>
    <property type="project" value="InterPro"/>
</dbReference>
<proteinExistence type="predicted"/>
<evidence type="ECO:0000259" key="3">
    <source>
        <dbReference type="PROSITE" id="PS51186"/>
    </source>
</evidence>
<reference evidence="4" key="2">
    <citation type="submission" date="2020-09" db="EMBL/GenBank/DDBJ databases">
        <authorList>
            <person name="Sun Q."/>
            <person name="Zhou Y."/>
        </authorList>
    </citation>
    <scope>NUCLEOTIDE SEQUENCE</scope>
    <source>
        <strain evidence="4">CGMCC 1.15371</strain>
    </source>
</reference>
<comment type="caution">
    <text evidence="4">The sequence shown here is derived from an EMBL/GenBank/DDBJ whole genome shotgun (WGS) entry which is preliminary data.</text>
</comment>
<dbReference type="Proteomes" id="UP000628775">
    <property type="component" value="Unassembled WGS sequence"/>
</dbReference>
<dbReference type="CDD" id="cd04301">
    <property type="entry name" value="NAT_SF"/>
    <property type="match status" value="1"/>
</dbReference>
<keyword evidence="2" id="KW-0012">Acyltransferase</keyword>
<organism evidence="4 5">
    <name type="scientific">Pullulanibacillus camelliae</name>
    <dbReference type="NCBI Taxonomy" id="1707096"/>
    <lineage>
        <taxon>Bacteria</taxon>
        <taxon>Bacillati</taxon>
        <taxon>Bacillota</taxon>
        <taxon>Bacilli</taxon>
        <taxon>Bacillales</taxon>
        <taxon>Sporolactobacillaceae</taxon>
        <taxon>Pullulanibacillus</taxon>
    </lineage>
</organism>
<evidence type="ECO:0000256" key="1">
    <source>
        <dbReference type="ARBA" id="ARBA00022679"/>
    </source>
</evidence>
<dbReference type="PANTHER" id="PTHR43072:SF23">
    <property type="entry name" value="UPF0039 PROTEIN C11D3.02C"/>
    <property type="match status" value="1"/>
</dbReference>
<dbReference type="InterPro" id="IPR016181">
    <property type="entry name" value="Acyl_CoA_acyltransferase"/>
</dbReference>
<evidence type="ECO:0000256" key="2">
    <source>
        <dbReference type="ARBA" id="ARBA00023315"/>
    </source>
</evidence>
<dbReference type="Pfam" id="PF13420">
    <property type="entry name" value="Acetyltransf_4"/>
    <property type="match status" value="1"/>
</dbReference>
<keyword evidence="5" id="KW-1185">Reference proteome</keyword>
<gene>
    <name evidence="4" type="ORF">GCM10011391_16100</name>
</gene>
<name>A0A8J2VU80_9BACL</name>
<dbReference type="RefSeq" id="WP_188691898.1">
    <property type="nucleotide sequence ID" value="NZ_BMIR01000006.1"/>
</dbReference>
<keyword evidence="1" id="KW-0808">Transferase</keyword>
<dbReference type="InterPro" id="IPR000182">
    <property type="entry name" value="GNAT_dom"/>
</dbReference>
<dbReference type="AlphaFoldDB" id="A0A8J2VU80"/>
<evidence type="ECO:0000313" key="4">
    <source>
        <dbReference type="EMBL" id="GGE38073.1"/>
    </source>
</evidence>
<evidence type="ECO:0000313" key="5">
    <source>
        <dbReference type="Proteomes" id="UP000628775"/>
    </source>
</evidence>
<feature type="domain" description="N-acetyltransferase" evidence="3">
    <location>
        <begin position="1"/>
        <end position="168"/>
    </location>
</feature>
<dbReference type="PROSITE" id="PS51186">
    <property type="entry name" value="GNAT"/>
    <property type="match status" value="1"/>
</dbReference>
<dbReference type="PANTHER" id="PTHR43072">
    <property type="entry name" value="N-ACETYLTRANSFERASE"/>
    <property type="match status" value="1"/>
</dbReference>
<dbReference type="Gene3D" id="3.40.630.30">
    <property type="match status" value="1"/>
</dbReference>
<reference evidence="4" key="1">
    <citation type="journal article" date="2014" name="Int. J. Syst. Evol. Microbiol.">
        <title>Complete genome sequence of Corynebacterium casei LMG S-19264T (=DSM 44701T), isolated from a smear-ripened cheese.</title>
        <authorList>
            <consortium name="US DOE Joint Genome Institute (JGI-PGF)"/>
            <person name="Walter F."/>
            <person name="Albersmeier A."/>
            <person name="Kalinowski J."/>
            <person name="Ruckert C."/>
        </authorList>
    </citation>
    <scope>NUCLEOTIDE SEQUENCE</scope>
    <source>
        <strain evidence="4">CGMCC 1.15371</strain>
    </source>
</reference>
<protein>
    <submittedName>
        <fullName evidence="4">N-acetyltransferase</fullName>
    </submittedName>
</protein>